<name>A0A193KU87_SCHMD</name>
<dbReference type="Gene3D" id="1.20.1070.10">
    <property type="entry name" value="Rhodopsin 7-helix transmembrane proteins"/>
    <property type="match status" value="1"/>
</dbReference>
<feature type="transmembrane region" description="Helical" evidence="5">
    <location>
        <begin position="185"/>
        <end position="206"/>
    </location>
</feature>
<dbReference type="PANTHER" id="PTHR46641:SF2">
    <property type="entry name" value="FMRFAMIDE RECEPTOR"/>
    <property type="match status" value="1"/>
</dbReference>
<keyword evidence="4 5" id="KW-0472">Membrane</keyword>
<evidence type="ECO:0000313" key="7">
    <source>
        <dbReference type="EMBL" id="ANO39022.1"/>
    </source>
</evidence>
<gene>
    <name evidence="7" type="primary">gcr046</name>
</gene>
<feature type="transmembrane region" description="Helical" evidence="5">
    <location>
        <begin position="16"/>
        <end position="37"/>
    </location>
</feature>
<dbReference type="PROSITE" id="PS50262">
    <property type="entry name" value="G_PROTEIN_RECEP_F1_2"/>
    <property type="match status" value="1"/>
</dbReference>
<evidence type="ECO:0000256" key="3">
    <source>
        <dbReference type="ARBA" id="ARBA00022989"/>
    </source>
</evidence>
<dbReference type="AlphaFoldDB" id="A0A193KU87"/>
<proteinExistence type="evidence at transcript level"/>
<dbReference type="SUPFAM" id="SSF81321">
    <property type="entry name" value="Family A G protein-coupled receptor-like"/>
    <property type="match status" value="1"/>
</dbReference>
<feature type="transmembrane region" description="Helical" evidence="5">
    <location>
        <begin position="88"/>
        <end position="108"/>
    </location>
</feature>
<evidence type="ECO:0000256" key="5">
    <source>
        <dbReference type="SAM" id="Phobius"/>
    </source>
</evidence>
<evidence type="ECO:0000256" key="2">
    <source>
        <dbReference type="ARBA" id="ARBA00022692"/>
    </source>
</evidence>
<dbReference type="Pfam" id="PF00001">
    <property type="entry name" value="7tm_1"/>
    <property type="match status" value="1"/>
</dbReference>
<evidence type="ECO:0000259" key="6">
    <source>
        <dbReference type="PROSITE" id="PS50262"/>
    </source>
</evidence>
<dbReference type="InterPro" id="IPR017452">
    <property type="entry name" value="GPCR_Rhodpsn_7TM"/>
</dbReference>
<dbReference type="PRINTS" id="PR00237">
    <property type="entry name" value="GPCRRHODOPSN"/>
</dbReference>
<accession>A0A193KU87</accession>
<evidence type="ECO:0000256" key="1">
    <source>
        <dbReference type="ARBA" id="ARBA00004370"/>
    </source>
</evidence>
<feature type="transmembrane region" description="Helical" evidence="5">
    <location>
        <begin position="227"/>
        <end position="249"/>
    </location>
</feature>
<keyword evidence="2 5" id="KW-0812">Transmembrane</keyword>
<dbReference type="PANTHER" id="PTHR46641">
    <property type="entry name" value="FMRFAMIDE RECEPTOR-RELATED"/>
    <property type="match status" value="1"/>
</dbReference>
<feature type="domain" description="G-protein coupled receptors family 1 profile" evidence="6">
    <location>
        <begin position="29"/>
        <end position="285"/>
    </location>
</feature>
<keyword evidence="3 5" id="KW-1133">Transmembrane helix</keyword>
<feature type="transmembrane region" description="Helical" evidence="5">
    <location>
        <begin position="269"/>
        <end position="288"/>
    </location>
</feature>
<dbReference type="EMBL" id="KX018861">
    <property type="protein sequence ID" value="ANO39022.1"/>
    <property type="molecule type" value="mRNA"/>
</dbReference>
<organism evidence="7">
    <name type="scientific">Schmidtea mediterranea</name>
    <name type="common">Freshwater planarian flatworm</name>
    <dbReference type="NCBI Taxonomy" id="79327"/>
    <lineage>
        <taxon>Eukaryota</taxon>
        <taxon>Metazoa</taxon>
        <taxon>Spiralia</taxon>
        <taxon>Lophotrochozoa</taxon>
        <taxon>Platyhelminthes</taxon>
        <taxon>Rhabditophora</taxon>
        <taxon>Seriata</taxon>
        <taxon>Tricladida</taxon>
        <taxon>Continenticola</taxon>
        <taxon>Geoplanoidea</taxon>
        <taxon>Dugesiidae</taxon>
        <taxon>Schmidtea</taxon>
    </lineage>
</organism>
<dbReference type="CDD" id="cd14978">
    <property type="entry name" value="7tmA_FMRFamide_R-like"/>
    <property type="match status" value="1"/>
</dbReference>
<dbReference type="InterPro" id="IPR052954">
    <property type="entry name" value="GPCR-Ligand_Int"/>
</dbReference>
<sequence length="307" mass="35966">MSTEYSFEMTKYICGVIFYPVFSIVGVFVNINCIIVFLHASMNNSTNRYLIGIAFGDLMKALNDFIYFPSVLFGKQSKIIYVNYYSYGYFLSQYFAIVTTWVTLAVCFERYLMVVHPICYRSYLDKNKATLITLGIYLIMVLFTLPCGFRYEKVCISIFNTSKKCLEYNLITSKFWMKFSFGHNFLIVQSLVRSIIPLMALLWLNIKIIIALNKTTISRRMESRNRITLMLIIIVCVFIILSLPDSLMSMMNWGYHDAEGITRKIIREISDTLLLLNADVNFFIYLIFNNKFRSVYSHQYDCHRVRS</sequence>
<protein>
    <submittedName>
        <fullName evidence="7">GCR046</fullName>
    </submittedName>
</protein>
<dbReference type="OMA" id="FVNINCI"/>
<dbReference type="InterPro" id="IPR000276">
    <property type="entry name" value="GPCR_Rhodpsn"/>
</dbReference>
<dbReference type="GO" id="GO:0016020">
    <property type="term" value="C:membrane"/>
    <property type="evidence" value="ECO:0007669"/>
    <property type="project" value="UniProtKB-SubCell"/>
</dbReference>
<evidence type="ECO:0000256" key="4">
    <source>
        <dbReference type="ARBA" id="ARBA00023136"/>
    </source>
</evidence>
<dbReference type="GO" id="GO:0004930">
    <property type="term" value="F:G protein-coupled receptor activity"/>
    <property type="evidence" value="ECO:0007669"/>
    <property type="project" value="InterPro"/>
</dbReference>
<feature type="transmembrane region" description="Helical" evidence="5">
    <location>
        <begin position="49"/>
        <end position="68"/>
    </location>
</feature>
<dbReference type="OrthoDB" id="10011262at2759"/>
<feature type="transmembrane region" description="Helical" evidence="5">
    <location>
        <begin position="129"/>
        <end position="151"/>
    </location>
</feature>
<reference evidence="7" key="1">
    <citation type="journal article" date="2016" name="PLoS Biol.">
        <title>GPCRs Direct Germline Development and Somatic Gonad Function in Planarians.</title>
        <authorList>
            <person name="Saberi A."/>
            <person name="Jamal A."/>
            <person name="Beets I."/>
            <person name="Schoofs L."/>
            <person name="Newmark P.A."/>
        </authorList>
    </citation>
    <scope>NUCLEOTIDE SEQUENCE</scope>
</reference>
<comment type="subcellular location">
    <subcellularLocation>
        <location evidence="1">Membrane</location>
    </subcellularLocation>
</comment>